<keyword evidence="3" id="KW-0645">Protease</keyword>
<dbReference type="InterPro" id="IPR004176">
    <property type="entry name" value="Clp_R_N"/>
</dbReference>
<dbReference type="GO" id="GO:0006508">
    <property type="term" value="P:proteolysis"/>
    <property type="evidence" value="ECO:0007669"/>
    <property type="project" value="UniProtKB-KW"/>
</dbReference>
<keyword evidence="3" id="KW-0378">Hydrolase</keyword>
<keyword evidence="1" id="KW-0677">Repeat</keyword>
<accession>A0ABP6P0U9</accession>
<evidence type="ECO:0000313" key="4">
    <source>
        <dbReference type="Proteomes" id="UP001499924"/>
    </source>
</evidence>
<protein>
    <submittedName>
        <fullName evidence="3">Clp protease N-terminal domain-containing protein</fullName>
    </submittedName>
</protein>
<evidence type="ECO:0000313" key="3">
    <source>
        <dbReference type="EMBL" id="GAA3163784.1"/>
    </source>
</evidence>
<sequence>MAEGRSGGGTEDMFERFTRDAREVVVGAQQEATRLHSGRIGTEHLLLALLDRPGSPTSAVLARFGLTHDAVTRSLVGSAGSSDLDADALTTLGIDLDAVRTSVEAAFGSGALDGPRREPGRHIPFSPRAKKVLQLALREAIVLDQKSISDGHIALGLLREGQGLAMKVLADLGVDVGALRRDVQAALS</sequence>
<dbReference type="InterPro" id="IPR044217">
    <property type="entry name" value="CLPT1/2"/>
</dbReference>
<reference evidence="4" key="1">
    <citation type="journal article" date="2019" name="Int. J. Syst. Evol. Microbiol.">
        <title>The Global Catalogue of Microorganisms (GCM) 10K type strain sequencing project: providing services to taxonomists for standard genome sequencing and annotation.</title>
        <authorList>
            <consortium name="The Broad Institute Genomics Platform"/>
            <consortium name="The Broad Institute Genome Sequencing Center for Infectious Disease"/>
            <person name="Wu L."/>
            <person name="Ma J."/>
        </authorList>
    </citation>
    <scope>NUCLEOTIDE SEQUENCE [LARGE SCALE GENOMIC DNA]</scope>
    <source>
        <strain evidence="4">JCM 15614</strain>
    </source>
</reference>
<dbReference type="PROSITE" id="PS51903">
    <property type="entry name" value="CLP_R"/>
    <property type="match status" value="1"/>
</dbReference>
<dbReference type="PANTHER" id="PTHR47016:SF5">
    <property type="entry name" value="CLP DOMAIN SUPERFAMILY PROTEIN"/>
    <property type="match status" value="1"/>
</dbReference>
<organism evidence="3 4">
    <name type="scientific">Blastococcus jejuensis</name>
    <dbReference type="NCBI Taxonomy" id="351224"/>
    <lineage>
        <taxon>Bacteria</taxon>
        <taxon>Bacillati</taxon>
        <taxon>Actinomycetota</taxon>
        <taxon>Actinomycetes</taxon>
        <taxon>Geodermatophilales</taxon>
        <taxon>Geodermatophilaceae</taxon>
        <taxon>Blastococcus</taxon>
    </lineage>
</organism>
<dbReference type="Gene3D" id="1.10.1780.10">
    <property type="entry name" value="Clp, N-terminal domain"/>
    <property type="match status" value="2"/>
</dbReference>
<dbReference type="InterPro" id="IPR036628">
    <property type="entry name" value="Clp_N_dom_sf"/>
</dbReference>
<feature type="domain" description="Clp R" evidence="2">
    <location>
        <begin position="14"/>
        <end position="188"/>
    </location>
</feature>
<keyword evidence="4" id="KW-1185">Reference proteome</keyword>
<comment type="caution">
    <text evidence="3">The sequence shown here is derived from an EMBL/GenBank/DDBJ whole genome shotgun (WGS) entry which is preliminary data.</text>
</comment>
<dbReference type="GO" id="GO:0008233">
    <property type="term" value="F:peptidase activity"/>
    <property type="evidence" value="ECO:0007669"/>
    <property type="project" value="UniProtKB-KW"/>
</dbReference>
<name>A0ABP6P0U9_9ACTN</name>
<evidence type="ECO:0000259" key="2">
    <source>
        <dbReference type="PROSITE" id="PS51903"/>
    </source>
</evidence>
<dbReference type="EMBL" id="BAAAVV010000003">
    <property type="protein sequence ID" value="GAA3163784.1"/>
    <property type="molecule type" value="Genomic_DNA"/>
</dbReference>
<proteinExistence type="predicted"/>
<dbReference type="Pfam" id="PF02861">
    <property type="entry name" value="Clp_N"/>
    <property type="match status" value="2"/>
</dbReference>
<dbReference type="Proteomes" id="UP001499924">
    <property type="component" value="Unassembled WGS sequence"/>
</dbReference>
<dbReference type="PANTHER" id="PTHR47016">
    <property type="entry name" value="ATP-DEPENDENT CLP PROTEASE ATP-BINDING SUBUNIT CLPT1, CHLOROPLASTIC"/>
    <property type="match status" value="1"/>
</dbReference>
<dbReference type="SUPFAM" id="SSF81923">
    <property type="entry name" value="Double Clp-N motif"/>
    <property type="match status" value="2"/>
</dbReference>
<evidence type="ECO:0000256" key="1">
    <source>
        <dbReference type="PROSITE-ProRule" id="PRU01251"/>
    </source>
</evidence>
<gene>
    <name evidence="3" type="ORF">GCM10010531_14820</name>
</gene>